<protein>
    <submittedName>
        <fullName evidence="1">Uncharacterized protein</fullName>
    </submittedName>
</protein>
<dbReference type="Proteomes" id="UP000265566">
    <property type="component" value="Chromosome 1"/>
</dbReference>
<organism evidence="1 2">
    <name type="scientific">Medicago truncatula</name>
    <name type="common">Barrel medic</name>
    <name type="synonym">Medicago tribuloides</name>
    <dbReference type="NCBI Taxonomy" id="3880"/>
    <lineage>
        <taxon>Eukaryota</taxon>
        <taxon>Viridiplantae</taxon>
        <taxon>Streptophyta</taxon>
        <taxon>Embryophyta</taxon>
        <taxon>Tracheophyta</taxon>
        <taxon>Spermatophyta</taxon>
        <taxon>Magnoliopsida</taxon>
        <taxon>eudicotyledons</taxon>
        <taxon>Gunneridae</taxon>
        <taxon>Pentapetalae</taxon>
        <taxon>rosids</taxon>
        <taxon>fabids</taxon>
        <taxon>Fabales</taxon>
        <taxon>Fabaceae</taxon>
        <taxon>Papilionoideae</taxon>
        <taxon>50 kb inversion clade</taxon>
        <taxon>NPAAA clade</taxon>
        <taxon>Hologalegina</taxon>
        <taxon>IRL clade</taxon>
        <taxon>Trifolieae</taxon>
        <taxon>Medicago</taxon>
    </lineage>
</organism>
<evidence type="ECO:0000313" key="1">
    <source>
        <dbReference type="EMBL" id="RHN81541.1"/>
    </source>
</evidence>
<gene>
    <name evidence="1" type="ORF">MtrunA17_Chr1g0200291</name>
</gene>
<dbReference type="EMBL" id="PSQE01000001">
    <property type="protein sequence ID" value="RHN81541.1"/>
    <property type="molecule type" value="Genomic_DNA"/>
</dbReference>
<proteinExistence type="predicted"/>
<comment type="caution">
    <text evidence="1">The sequence shown here is derived from an EMBL/GenBank/DDBJ whole genome shotgun (WGS) entry which is preliminary data.</text>
</comment>
<dbReference type="Gramene" id="rna5602">
    <property type="protein sequence ID" value="RHN81541.1"/>
    <property type="gene ID" value="gene5602"/>
</dbReference>
<dbReference type="AlphaFoldDB" id="A0A396JXK6"/>
<accession>A0A396JXK6</accession>
<reference evidence="2" key="1">
    <citation type="journal article" date="2018" name="Nat. Plants">
        <title>Whole-genome landscape of Medicago truncatula symbiotic genes.</title>
        <authorList>
            <person name="Pecrix Y."/>
            <person name="Staton S.E."/>
            <person name="Sallet E."/>
            <person name="Lelandais-Briere C."/>
            <person name="Moreau S."/>
            <person name="Carrere S."/>
            <person name="Blein T."/>
            <person name="Jardinaud M.F."/>
            <person name="Latrasse D."/>
            <person name="Zouine M."/>
            <person name="Zahm M."/>
            <person name="Kreplak J."/>
            <person name="Mayjonade B."/>
            <person name="Satge C."/>
            <person name="Perez M."/>
            <person name="Cauet S."/>
            <person name="Marande W."/>
            <person name="Chantry-Darmon C."/>
            <person name="Lopez-Roques C."/>
            <person name="Bouchez O."/>
            <person name="Berard A."/>
            <person name="Debelle F."/>
            <person name="Munos S."/>
            <person name="Bendahmane A."/>
            <person name="Berges H."/>
            <person name="Niebel A."/>
            <person name="Buitink J."/>
            <person name="Frugier F."/>
            <person name="Benhamed M."/>
            <person name="Crespi M."/>
            <person name="Gouzy J."/>
            <person name="Gamas P."/>
        </authorList>
    </citation>
    <scope>NUCLEOTIDE SEQUENCE [LARGE SCALE GENOMIC DNA]</scope>
    <source>
        <strain evidence="2">cv. Jemalong A17</strain>
    </source>
</reference>
<sequence>MDFLSDSWANMGQKEDFVNSDSNQQFQLVVPKKKKKKLKQHFETSKGFKVGASSRSPR</sequence>
<evidence type="ECO:0000313" key="2">
    <source>
        <dbReference type="Proteomes" id="UP000265566"/>
    </source>
</evidence>
<name>A0A396JXK6_MEDTR</name>